<comment type="caution">
    <text evidence="4">The sequence shown here is derived from an EMBL/GenBank/DDBJ whole genome shotgun (WGS) entry which is preliminary data.</text>
</comment>
<sequence length="493" mass="53889">MRLITLAVLASTALVPAAAMAQGAGGQNQPNQAGQASQGRQIAASDLEGREVYTPQGQTIGQIDSVVLGQNNQTFAVVSFDEFLGLGGEARLVPLSRMMLQGDRAIVSNMSEADYRSLRSYRPNMAGFREAGEDQLIALGGDGRNMQQAGSRILVQQAAPTVRVDPADPRVIVRQQQPQVTVNQAQPEILVRQPQPTVRVDIPQPEIIVRMPQPDVNVALAQPQVQVRQPQPQVQVTQPQQPQVQVERSQPQVMVQRQAGSEAQVQVQRAEGQPTVRYERAEPRVVVNQAEGQPNVRIERQGEGQQASAQTQEPTEQQTASNQAADTARISDPAALGGTVAPPPPSPEAQSRQAAAGSVYSEDQRRIVRERVNEGDVQSTGSITADAEMRPLAVSQLEDMDVYNARGNELGEVERVIVTPQGRRFVVVEAGGFLGIGSDRVAFPLERFWMRGDRLVIRGVTEEDIEAMDDYRDTVDNFERVGRTEQAELRVWE</sequence>
<dbReference type="EMBL" id="JAELXT010000016">
    <property type="protein sequence ID" value="MBJ6126811.1"/>
    <property type="molecule type" value="Genomic_DNA"/>
</dbReference>
<evidence type="ECO:0000259" key="3">
    <source>
        <dbReference type="Pfam" id="PF05239"/>
    </source>
</evidence>
<dbReference type="Gene3D" id="2.30.30.240">
    <property type="entry name" value="PRC-barrel domain"/>
    <property type="match status" value="2"/>
</dbReference>
<feature type="domain" description="PRC-barrel" evidence="3">
    <location>
        <begin position="41"/>
        <end position="112"/>
    </location>
</feature>
<feature type="region of interest" description="Disordered" evidence="1">
    <location>
        <begin position="231"/>
        <end position="380"/>
    </location>
</feature>
<dbReference type="RefSeq" id="WP_199050041.1">
    <property type="nucleotide sequence ID" value="NZ_JAELXT010000016.1"/>
</dbReference>
<dbReference type="Proteomes" id="UP000620670">
    <property type="component" value="Unassembled WGS sequence"/>
</dbReference>
<proteinExistence type="predicted"/>
<dbReference type="InterPro" id="IPR027275">
    <property type="entry name" value="PRC-brl_dom"/>
</dbReference>
<evidence type="ECO:0000313" key="4">
    <source>
        <dbReference type="EMBL" id="MBJ6126811.1"/>
    </source>
</evidence>
<evidence type="ECO:0000256" key="2">
    <source>
        <dbReference type="SAM" id="SignalP"/>
    </source>
</evidence>
<evidence type="ECO:0000256" key="1">
    <source>
        <dbReference type="SAM" id="MobiDB-lite"/>
    </source>
</evidence>
<protein>
    <submittedName>
        <fullName evidence="4">PRC-barrel domain-containing protein</fullName>
    </submittedName>
</protein>
<feature type="signal peptide" evidence="2">
    <location>
        <begin position="1"/>
        <end position="21"/>
    </location>
</feature>
<organism evidence="4 5">
    <name type="scientific">Microvirga splendida</name>
    <dbReference type="NCBI Taxonomy" id="2795727"/>
    <lineage>
        <taxon>Bacteria</taxon>
        <taxon>Pseudomonadati</taxon>
        <taxon>Pseudomonadota</taxon>
        <taxon>Alphaproteobacteria</taxon>
        <taxon>Hyphomicrobiales</taxon>
        <taxon>Methylobacteriaceae</taxon>
        <taxon>Microvirga</taxon>
    </lineage>
</organism>
<dbReference type="Pfam" id="PF05239">
    <property type="entry name" value="PRC"/>
    <property type="match status" value="2"/>
</dbReference>
<dbReference type="SUPFAM" id="SSF50346">
    <property type="entry name" value="PRC-barrel domain"/>
    <property type="match status" value="2"/>
</dbReference>
<feature type="domain" description="PRC-barrel" evidence="3">
    <location>
        <begin position="393"/>
        <end position="461"/>
    </location>
</feature>
<evidence type="ECO:0000313" key="5">
    <source>
        <dbReference type="Proteomes" id="UP000620670"/>
    </source>
</evidence>
<name>A0ABS0Y3E8_9HYPH</name>
<feature type="compositionally biased region" description="Low complexity" evidence="1">
    <location>
        <begin position="231"/>
        <end position="253"/>
    </location>
</feature>
<feature type="compositionally biased region" description="Polar residues" evidence="1">
    <location>
        <begin position="258"/>
        <end position="267"/>
    </location>
</feature>
<gene>
    <name evidence="4" type="ORF">JAO75_15490</name>
</gene>
<dbReference type="PANTHER" id="PTHR36505">
    <property type="entry name" value="BLR1072 PROTEIN"/>
    <property type="match status" value="1"/>
</dbReference>
<dbReference type="InterPro" id="IPR011033">
    <property type="entry name" value="PRC_barrel-like_sf"/>
</dbReference>
<dbReference type="PANTHER" id="PTHR36505:SF1">
    <property type="entry name" value="BLR1072 PROTEIN"/>
    <property type="match status" value="1"/>
</dbReference>
<feature type="chain" id="PRO_5045362580" evidence="2">
    <location>
        <begin position="22"/>
        <end position="493"/>
    </location>
</feature>
<accession>A0ABS0Y3E8</accession>
<keyword evidence="2" id="KW-0732">Signal</keyword>
<keyword evidence="5" id="KW-1185">Reference proteome</keyword>
<feature type="compositionally biased region" description="Low complexity" evidence="1">
    <location>
        <begin position="305"/>
        <end position="321"/>
    </location>
</feature>
<feature type="compositionally biased region" description="Basic and acidic residues" evidence="1">
    <location>
        <begin position="362"/>
        <end position="374"/>
    </location>
</feature>
<reference evidence="5" key="1">
    <citation type="submission" date="2020-12" db="EMBL/GenBank/DDBJ databases">
        <title>Hymenobacter sp.</title>
        <authorList>
            <person name="Kim M.K."/>
        </authorList>
    </citation>
    <scope>NUCLEOTIDE SEQUENCE [LARGE SCALE GENOMIC DNA]</scope>
    <source>
        <strain evidence="5">BT325</strain>
    </source>
</reference>